<dbReference type="Proteomes" id="UP000285430">
    <property type="component" value="Unassembled WGS sequence"/>
</dbReference>
<dbReference type="InterPro" id="IPR057626">
    <property type="entry name" value="S-S_Temptin"/>
</dbReference>
<evidence type="ECO:0000313" key="14">
    <source>
        <dbReference type="Proteomes" id="UP000266643"/>
    </source>
</evidence>
<reference evidence="11 12" key="2">
    <citation type="submission" date="2018-08" db="EMBL/GenBank/DDBJ databases">
        <title>Aphanomyces genome sequencing and annotation.</title>
        <authorList>
            <person name="Minardi D."/>
            <person name="Oidtmann B."/>
            <person name="Van Der Giezen M."/>
            <person name="Studholme D.J."/>
        </authorList>
    </citation>
    <scope>NUCLEOTIDE SEQUENCE [LARGE SCALE GENOMIC DNA]</scope>
    <source>
        <strain evidence="7 12">197901</strain>
        <strain evidence="3 14">D2</strain>
        <strain evidence="8 17">Da</strain>
        <strain evidence="9 19">FDL457</strain>
        <strain evidence="4 11">SA</strain>
        <strain evidence="5 16">Si</strain>
        <strain evidence="6 18">Sv</strain>
        <strain evidence="2 13">Yx</strain>
    </source>
</reference>
<dbReference type="EMBL" id="QUTG01004925">
    <property type="protein sequence ID" value="RHY86854.1"/>
    <property type="molecule type" value="Genomic_DNA"/>
</dbReference>
<evidence type="ECO:0000313" key="11">
    <source>
        <dbReference type="Proteomes" id="UP000265716"/>
    </source>
</evidence>
<dbReference type="AlphaFoldDB" id="A0A397AB44"/>
<evidence type="ECO:0000313" key="8">
    <source>
        <dbReference type="EMBL" id="RHZ12808.1"/>
    </source>
</evidence>
<name>A0A397AB44_APHAT</name>
<feature type="domain" description="Temptin Cys/Cys disulfide" evidence="1">
    <location>
        <begin position="44"/>
        <end position="137"/>
    </location>
</feature>
<proteinExistence type="predicted"/>
<dbReference type="EMBL" id="QUTE01011028">
    <property type="protein sequence ID" value="RHZ11246.1"/>
    <property type="molecule type" value="Genomic_DNA"/>
</dbReference>
<dbReference type="EMBL" id="QUTF01014317">
    <property type="protein sequence ID" value="RHZ13604.1"/>
    <property type="molecule type" value="Genomic_DNA"/>
</dbReference>
<dbReference type="EMBL" id="QUTB01002973">
    <property type="protein sequence ID" value="RHY70354.1"/>
    <property type="molecule type" value="Genomic_DNA"/>
</dbReference>
<dbReference type="PANTHER" id="PTHR34737">
    <property type="entry name" value="EF-HAND DOMAIN-CONTAINING PROTEIN"/>
    <property type="match status" value="1"/>
</dbReference>
<evidence type="ECO:0000313" key="2">
    <source>
        <dbReference type="EMBL" id="RHY04782.1"/>
    </source>
</evidence>
<dbReference type="Proteomes" id="UP000285712">
    <property type="component" value="Unassembled WGS sequence"/>
</dbReference>
<dbReference type="Proteomes" id="UP000266196">
    <property type="component" value="Unassembled WGS sequence"/>
</dbReference>
<evidence type="ECO:0000313" key="17">
    <source>
        <dbReference type="Proteomes" id="UP000285430"/>
    </source>
</evidence>
<dbReference type="EMBL" id="QUTA01008107">
    <property type="protein sequence ID" value="RHY04782.1"/>
    <property type="molecule type" value="Genomic_DNA"/>
</dbReference>
<reference evidence="10 15" key="1">
    <citation type="journal article" date="2018" name="J. Invertebr. Pathol.">
        <title>New genotyping method for the causative agent of crayfish plague (Aphanomyces astaci) based on whole genome data.</title>
        <authorList>
            <person name="Minardi D."/>
            <person name="Studholme D.J."/>
            <person name="van der Giezen M."/>
            <person name="Pretto T."/>
            <person name="Oidtmann B."/>
        </authorList>
    </citation>
    <scope>NUCLEOTIDE SEQUENCE [LARGE SCALE GENOMIC DNA]</scope>
    <source>
        <strain evidence="10 15">KB13</strain>
    </source>
</reference>
<evidence type="ECO:0000313" key="5">
    <source>
        <dbReference type="EMBL" id="RHY70354.1"/>
    </source>
</evidence>
<dbReference type="EMBL" id="QUTD01007819">
    <property type="protein sequence ID" value="RHY48583.1"/>
    <property type="molecule type" value="Genomic_DNA"/>
</dbReference>
<evidence type="ECO:0000313" key="15">
    <source>
        <dbReference type="Proteomes" id="UP000275652"/>
    </source>
</evidence>
<dbReference type="Proteomes" id="UP000286510">
    <property type="component" value="Unassembled WGS sequence"/>
</dbReference>
<sequence>MLSRAWRGGIVGTKEDGHKKGSRAVCIREKTQASVACAAVVGIVHAYSEFRYKIPNGFEVEGFSAVGHANKVGGGDALSSFGNDFIDAGYTWSKLLCAMDSDGDGATNGEELGDPCCKWNEIESDYPLRASQLSSPGHPDAFSDADLAAIQCHLDNDEL</sequence>
<accession>A0A397AB44</accession>
<evidence type="ECO:0000313" key="9">
    <source>
        <dbReference type="EMBL" id="RHZ13604.1"/>
    </source>
</evidence>
<dbReference type="VEuPathDB" id="FungiDB:H257_11333"/>
<dbReference type="InterPro" id="IPR055313">
    <property type="entry name" value="Temptin-like"/>
</dbReference>
<dbReference type="Proteomes" id="UP000283543">
    <property type="component" value="Unassembled WGS sequence"/>
</dbReference>
<evidence type="ECO:0000313" key="4">
    <source>
        <dbReference type="EMBL" id="RHY66903.1"/>
    </source>
</evidence>
<evidence type="ECO:0000313" key="12">
    <source>
        <dbReference type="Proteomes" id="UP000266196"/>
    </source>
</evidence>
<dbReference type="EMBL" id="QUTC01004027">
    <property type="protein sequence ID" value="RHY66903.1"/>
    <property type="molecule type" value="Genomic_DNA"/>
</dbReference>
<dbReference type="Proteomes" id="UP000275652">
    <property type="component" value="Unassembled WGS sequence"/>
</dbReference>
<dbReference type="PANTHER" id="PTHR34737:SF2">
    <property type="entry name" value="EF-HAND DOMAIN-CONTAINING PROTEIN"/>
    <property type="match status" value="1"/>
</dbReference>
<dbReference type="Pfam" id="PF24784">
    <property type="entry name" value="Temptin_C"/>
    <property type="match status" value="1"/>
</dbReference>
<evidence type="ECO:0000313" key="13">
    <source>
        <dbReference type="Proteomes" id="UP000266239"/>
    </source>
</evidence>
<gene>
    <name evidence="2" type="ORF">DYB25_010510</name>
    <name evidence="9" type="ORF">DYB26_007056</name>
    <name evidence="10" type="ORF">DYB28_003044</name>
    <name evidence="3" type="ORF">DYB30_005292</name>
    <name evidence="7" type="ORF">DYB31_004395</name>
    <name evidence="5" type="ORF">DYB34_008870</name>
    <name evidence="6" type="ORF">DYB35_009977</name>
    <name evidence="8" type="ORF">DYB37_010160</name>
    <name evidence="4" type="ORF">DYB38_010288</name>
</gene>
<dbReference type="Proteomes" id="UP000265716">
    <property type="component" value="Unassembled WGS sequence"/>
</dbReference>
<organism evidence="2 13">
    <name type="scientific">Aphanomyces astaci</name>
    <name type="common">Crayfish plague agent</name>
    <dbReference type="NCBI Taxonomy" id="112090"/>
    <lineage>
        <taxon>Eukaryota</taxon>
        <taxon>Sar</taxon>
        <taxon>Stramenopiles</taxon>
        <taxon>Oomycota</taxon>
        <taxon>Saprolegniomycetes</taxon>
        <taxon>Saprolegniales</taxon>
        <taxon>Verrucalvaceae</taxon>
        <taxon>Aphanomyces</taxon>
    </lineage>
</organism>
<comment type="caution">
    <text evidence="2">The sequence shown here is derived from an EMBL/GenBank/DDBJ whole genome shotgun (WGS) entry which is preliminary data.</text>
</comment>
<evidence type="ECO:0000259" key="1">
    <source>
        <dbReference type="Pfam" id="PF24784"/>
    </source>
</evidence>
<dbReference type="EMBL" id="QUTH01004647">
    <property type="protein sequence ID" value="RHZ12808.1"/>
    <property type="molecule type" value="Genomic_DNA"/>
</dbReference>
<evidence type="ECO:0000313" key="6">
    <source>
        <dbReference type="EMBL" id="RHY86854.1"/>
    </source>
</evidence>
<evidence type="ECO:0000313" key="3">
    <source>
        <dbReference type="EMBL" id="RHY48583.1"/>
    </source>
</evidence>
<evidence type="ECO:0000313" key="16">
    <source>
        <dbReference type="Proteomes" id="UP000283543"/>
    </source>
</evidence>
<evidence type="ECO:0000313" key="18">
    <source>
        <dbReference type="Proteomes" id="UP000285712"/>
    </source>
</evidence>
<protein>
    <recommendedName>
        <fullName evidence="1">Temptin Cys/Cys disulfide domain-containing protein</fullName>
    </recommendedName>
</protein>
<dbReference type="Proteomes" id="UP000266239">
    <property type="component" value="Unassembled WGS sequence"/>
</dbReference>
<dbReference type="EMBL" id="QUTI01021292">
    <property type="protein sequence ID" value="RLO08664.1"/>
    <property type="molecule type" value="Genomic_DNA"/>
</dbReference>
<dbReference type="Proteomes" id="UP000266643">
    <property type="component" value="Unassembled WGS sequence"/>
</dbReference>
<evidence type="ECO:0000313" key="19">
    <source>
        <dbReference type="Proteomes" id="UP000286510"/>
    </source>
</evidence>
<evidence type="ECO:0000313" key="7">
    <source>
        <dbReference type="EMBL" id="RHZ11246.1"/>
    </source>
</evidence>
<evidence type="ECO:0000313" key="10">
    <source>
        <dbReference type="EMBL" id="RLO08664.1"/>
    </source>
</evidence>